<name>A0A915DGF4_9BILA</name>
<evidence type="ECO:0000313" key="4">
    <source>
        <dbReference type="WBParaSite" id="jg19182"/>
    </source>
</evidence>
<feature type="compositionally biased region" description="Polar residues" evidence="1">
    <location>
        <begin position="276"/>
        <end position="292"/>
    </location>
</feature>
<feature type="region of interest" description="Disordered" evidence="1">
    <location>
        <begin position="242"/>
        <end position="292"/>
    </location>
</feature>
<dbReference type="CDD" id="cd15457">
    <property type="entry name" value="NADAR"/>
    <property type="match status" value="1"/>
</dbReference>
<evidence type="ECO:0000259" key="2">
    <source>
        <dbReference type="Pfam" id="PF08719"/>
    </source>
</evidence>
<dbReference type="SUPFAM" id="SSF143990">
    <property type="entry name" value="YbiA-like"/>
    <property type="match status" value="1"/>
</dbReference>
<dbReference type="InterPro" id="IPR012816">
    <property type="entry name" value="NADAR"/>
</dbReference>
<proteinExistence type="predicted"/>
<reference evidence="4" key="1">
    <citation type="submission" date="2022-11" db="UniProtKB">
        <authorList>
            <consortium name="WormBaseParasite"/>
        </authorList>
    </citation>
    <scope>IDENTIFICATION</scope>
</reference>
<sequence length="387" mass="44405">MNAVERQNEYPQQNCKSSNGDDALVFRSKHSIFSNFFTKEQGLFEIDGVSYVSSEQFYAAKKAEWDGKEQLAQEIMDEVDPVSIKRLSAKVENKWGSKKTEWRQVPQTKLLLSSDLVLVEGNGNDYYWGCGVDRDDARISQQDEWTGENRMGRLLMSLRRRFMREMQEVDEPVQEPSPSKLENRHQEPKLSENEVVAPSFSRSLFSNFGQVAAVSSKAHAQKWLEAASVDLSKKSTIKNTLETDHQRLSQSERDLQLNDRKPEDDVVDDGSERNHTSTPITSPIPSCTRSSRSVSQAANIAGRRIEALTEEDLGKMGELVNAVVKYKYPRSIFFDDLMLFMNEIEPRFSSLEQTTHWTYNEFFERCCRGIKVFGKQEWKICCGMSNE</sequence>
<feature type="compositionally biased region" description="Basic and acidic residues" evidence="1">
    <location>
        <begin position="181"/>
        <end position="192"/>
    </location>
</feature>
<evidence type="ECO:0000313" key="3">
    <source>
        <dbReference type="Proteomes" id="UP000887574"/>
    </source>
</evidence>
<dbReference type="Pfam" id="PF08719">
    <property type="entry name" value="NADAR"/>
    <property type="match status" value="1"/>
</dbReference>
<evidence type="ECO:0000256" key="1">
    <source>
        <dbReference type="SAM" id="MobiDB-lite"/>
    </source>
</evidence>
<dbReference type="InterPro" id="IPR037238">
    <property type="entry name" value="YbiA-like_sf"/>
</dbReference>
<feature type="region of interest" description="Disordered" evidence="1">
    <location>
        <begin position="168"/>
        <end position="193"/>
    </location>
</feature>
<protein>
    <submittedName>
        <fullName evidence="4">NADAR domain-containing protein</fullName>
    </submittedName>
</protein>
<accession>A0A915DGF4</accession>
<dbReference type="WBParaSite" id="jg19182">
    <property type="protein sequence ID" value="jg19182"/>
    <property type="gene ID" value="jg19182"/>
</dbReference>
<keyword evidence="3" id="KW-1185">Reference proteome</keyword>
<dbReference type="Proteomes" id="UP000887574">
    <property type="component" value="Unplaced"/>
</dbReference>
<feature type="compositionally biased region" description="Basic and acidic residues" evidence="1">
    <location>
        <begin position="242"/>
        <end position="275"/>
    </location>
</feature>
<organism evidence="3 4">
    <name type="scientific">Ditylenchus dipsaci</name>
    <dbReference type="NCBI Taxonomy" id="166011"/>
    <lineage>
        <taxon>Eukaryota</taxon>
        <taxon>Metazoa</taxon>
        <taxon>Ecdysozoa</taxon>
        <taxon>Nematoda</taxon>
        <taxon>Chromadorea</taxon>
        <taxon>Rhabditida</taxon>
        <taxon>Tylenchina</taxon>
        <taxon>Tylenchomorpha</taxon>
        <taxon>Sphaerularioidea</taxon>
        <taxon>Anguinidae</taxon>
        <taxon>Anguininae</taxon>
        <taxon>Ditylenchus</taxon>
    </lineage>
</organism>
<feature type="domain" description="NADAR" evidence="2">
    <location>
        <begin position="29"/>
        <end position="162"/>
    </location>
</feature>
<dbReference type="AlphaFoldDB" id="A0A915DGF4"/>
<dbReference type="Gene3D" id="1.10.357.40">
    <property type="entry name" value="YbiA-like"/>
    <property type="match status" value="1"/>
</dbReference>